<dbReference type="InterPro" id="IPR042104">
    <property type="entry name" value="PKS_dehydratase_sf"/>
</dbReference>
<keyword evidence="2" id="KW-0012">Acyltransferase</keyword>
<keyword evidence="2" id="KW-0808">Transferase</keyword>
<dbReference type="SUPFAM" id="SSF52151">
    <property type="entry name" value="FabD/lysophospholipase-like"/>
    <property type="match status" value="1"/>
</dbReference>
<dbReference type="PANTHER" id="PTHR43775:SF29">
    <property type="entry name" value="ASPERFURANONE POLYKETIDE SYNTHASE AFOG-RELATED"/>
    <property type="match status" value="1"/>
</dbReference>
<dbReference type="Gene3D" id="3.30.70.3290">
    <property type="match status" value="1"/>
</dbReference>
<dbReference type="Gene3D" id="3.40.50.150">
    <property type="entry name" value="Vaccinia Virus protein VP39"/>
    <property type="match status" value="1"/>
</dbReference>
<dbReference type="InterPro" id="IPR050091">
    <property type="entry name" value="PKS_NRPS_Biosynth_Enz"/>
</dbReference>
<dbReference type="SUPFAM" id="SSF51735">
    <property type="entry name" value="NAD(P)-binding Rossmann-fold domains"/>
    <property type="match status" value="1"/>
</dbReference>
<reference evidence="5" key="1">
    <citation type="submission" date="2022-11" db="EMBL/GenBank/DDBJ databases">
        <title>Genome Resource of Sclerotinia nivalis Strain SnTB1, a Plant Pathogen Isolated from American Ginseng.</title>
        <authorList>
            <person name="Fan S."/>
        </authorList>
    </citation>
    <scope>NUCLEOTIDE SEQUENCE</scope>
    <source>
        <strain evidence="5">SnTB1</strain>
    </source>
</reference>
<accession>A0A9X0AYE3</accession>
<dbReference type="PANTHER" id="PTHR43775">
    <property type="entry name" value="FATTY ACID SYNTHASE"/>
    <property type="match status" value="1"/>
</dbReference>
<dbReference type="GO" id="GO:0006633">
    <property type="term" value="P:fatty acid biosynthetic process"/>
    <property type="evidence" value="ECO:0007669"/>
    <property type="project" value="TreeGrafter"/>
</dbReference>
<dbReference type="SMART" id="SM00826">
    <property type="entry name" value="PKS_DH"/>
    <property type="match status" value="1"/>
</dbReference>
<name>A0A9X0AYE3_9HELO</name>
<dbReference type="InterPro" id="IPR011032">
    <property type="entry name" value="GroES-like_sf"/>
</dbReference>
<dbReference type="InterPro" id="IPR016035">
    <property type="entry name" value="Acyl_Trfase/lysoPLipase"/>
</dbReference>
<dbReference type="SUPFAM" id="SSF53335">
    <property type="entry name" value="S-adenosyl-L-methionine-dependent methyltransferases"/>
    <property type="match status" value="1"/>
</dbReference>
<dbReference type="Pfam" id="PF14765">
    <property type="entry name" value="PS-DH"/>
    <property type="match status" value="1"/>
</dbReference>
<dbReference type="Gene3D" id="3.40.366.10">
    <property type="entry name" value="Malonyl-Coenzyme A Acyl Carrier Protein, domain 2"/>
    <property type="match status" value="1"/>
</dbReference>
<keyword evidence="1" id="KW-0511">Multifunctional enzyme</keyword>
<dbReference type="Proteomes" id="UP001152300">
    <property type="component" value="Unassembled WGS sequence"/>
</dbReference>
<evidence type="ECO:0000313" key="5">
    <source>
        <dbReference type="EMBL" id="KAJ8071241.1"/>
    </source>
</evidence>
<feature type="active site" description="Proton acceptor; for dehydratase activity" evidence="3">
    <location>
        <position position="589"/>
    </location>
</feature>
<dbReference type="SUPFAM" id="SSF55048">
    <property type="entry name" value="Probable ACP-binding domain of malonyl-CoA ACP transacylase"/>
    <property type="match status" value="1"/>
</dbReference>
<evidence type="ECO:0000259" key="4">
    <source>
        <dbReference type="PROSITE" id="PS52019"/>
    </source>
</evidence>
<dbReference type="CDD" id="cd02440">
    <property type="entry name" value="AdoMet_MTases"/>
    <property type="match status" value="1"/>
</dbReference>
<dbReference type="InterPro" id="IPR001227">
    <property type="entry name" value="Ac_transferase_dom_sf"/>
</dbReference>
<evidence type="ECO:0000256" key="3">
    <source>
        <dbReference type="PROSITE-ProRule" id="PRU01363"/>
    </source>
</evidence>
<dbReference type="InterPro" id="IPR016036">
    <property type="entry name" value="Malonyl_transacylase_ACP-bd"/>
</dbReference>
<gene>
    <name evidence="5" type="ORF">OCU04_001576</name>
</gene>
<dbReference type="CDD" id="cd05195">
    <property type="entry name" value="enoyl_red"/>
    <property type="match status" value="1"/>
</dbReference>
<dbReference type="Pfam" id="PF21089">
    <property type="entry name" value="PKS_DH_N"/>
    <property type="match status" value="1"/>
</dbReference>
<dbReference type="InterPro" id="IPR013149">
    <property type="entry name" value="ADH-like_C"/>
</dbReference>
<evidence type="ECO:0000256" key="2">
    <source>
        <dbReference type="ARBA" id="ARBA00023315"/>
    </source>
</evidence>
<feature type="region of interest" description="C-terminal hotdog fold" evidence="3">
    <location>
        <begin position="717"/>
        <end position="873"/>
    </location>
</feature>
<dbReference type="InterPro" id="IPR020807">
    <property type="entry name" value="PKS_DH"/>
</dbReference>
<dbReference type="SMART" id="SM00827">
    <property type="entry name" value="PKS_AT"/>
    <property type="match status" value="1"/>
</dbReference>
<dbReference type="SUPFAM" id="SSF50129">
    <property type="entry name" value="GroES-like"/>
    <property type="match status" value="1"/>
</dbReference>
<dbReference type="Gene3D" id="3.90.180.10">
    <property type="entry name" value="Medium-chain alcohol dehydrogenases, catalytic domain"/>
    <property type="match status" value="1"/>
</dbReference>
<dbReference type="Pfam" id="PF08242">
    <property type="entry name" value="Methyltransf_12"/>
    <property type="match status" value="1"/>
</dbReference>
<feature type="domain" description="PKS/mFAS DH" evidence="4">
    <location>
        <begin position="557"/>
        <end position="873"/>
    </location>
</feature>
<dbReference type="OrthoDB" id="329835at2759"/>
<dbReference type="InterPro" id="IPR013217">
    <property type="entry name" value="Methyltransf_12"/>
</dbReference>
<dbReference type="Pfam" id="PF00107">
    <property type="entry name" value="ADH_zinc_N"/>
    <property type="match status" value="1"/>
</dbReference>
<dbReference type="EMBL" id="JAPEIS010000001">
    <property type="protein sequence ID" value="KAJ8071241.1"/>
    <property type="molecule type" value="Genomic_DNA"/>
</dbReference>
<dbReference type="PROSITE" id="PS52019">
    <property type="entry name" value="PKS_MFAS_DH"/>
    <property type="match status" value="1"/>
</dbReference>
<dbReference type="InterPro" id="IPR049551">
    <property type="entry name" value="PKS_DH_C"/>
</dbReference>
<keyword evidence="6" id="KW-1185">Reference proteome</keyword>
<dbReference type="GO" id="GO:0016491">
    <property type="term" value="F:oxidoreductase activity"/>
    <property type="evidence" value="ECO:0007669"/>
    <property type="project" value="InterPro"/>
</dbReference>
<evidence type="ECO:0000256" key="1">
    <source>
        <dbReference type="ARBA" id="ARBA00023268"/>
    </source>
</evidence>
<proteinExistence type="predicted"/>
<dbReference type="InterPro" id="IPR049900">
    <property type="entry name" value="PKS_mFAS_DH"/>
</dbReference>
<dbReference type="Pfam" id="PF00698">
    <property type="entry name" value="Acyl_transf_1"/>
    <property type="match status" value="1"/>
</dbReference>
<feature type="active site" description="Proton donor; for dehydratase activity" evidence="3">
    <location>
        <position position="783"/>
    </location>
</feature>
<dbReference type="Gene3D" id="3.10.129.110">
    <property type="entry name" value="Polyketide synthase dehydratase"/>
    <property type="match status" value="1"/>
</dbReference>
<dbReference type="InterPro" id="IPR029063">
    <property type="entry name" value="SAM-dependent_MTases_sf"/>
</dbReference>
<dbReference type="InterPro" id="IPR014043">
    <property type="entry name" value="Acyl_transferase_dom"/>
</dbReference>
<dbReference type="InterPro" id="IPR036291">
    <property type="entry name" value="NAD(P)-bd_dom_sf"/>
</dbReference>
<organism evidence="5 6">
    <name type="scientific">Sclerotinia nivalis</name>
    <dbReference type="NCBI Taxonomy" id="352851"/>
    <lineage>
        <taxon>Eukaryota</taxon>
        <taxon>Fungi</taxon>
        <taxon>Dikarya</taxon>
        <taxon>Ascomycota</taxon>
        <taxon>Pezizomycotina</taxon>
        <taxon>Leotiomycetes</taxon>
        <taxon>Helotiales</taxon>
        <taxon>Sclerotiniaceae</taxon>
        <taxon>Sclerotinia</taxon>
    </lineage>
</organism>
<dbReference type="InterPro" id="IPR020843">
    <property type="entry name" value="ER"/>
</dbReference>
<evidence type="ECO:0000313" key="6">
    <source>
        <dbReference type="Proteomes" id="UP001152300"/>
    </source>
</evidence>
<comment type="caution">
    <text evidence="5">The sequence shown here is derived from an EMBL/GenBank/DDBJ whole genome shotgun (WGS) entry which is preliminary data.</text>
</comment>
<sequence>MNMRGISGHHQTASFRPRIGSAISLTSPGMLSPHIGQWDDIASILESSPEGSVKWESRSSQIIIQPASNAATPKLLIWSTSDEKGMDRMSRDFAEHFSDIKDEMSKNSSYMADLAYTLAVRRSSLNWKSFSVSSSVLTLRNLKDTMSKPVRCRKEQGLGFVFTGQGAQYAKMGHELMAYPVFYDSLKMSESHLSNIGCKWSLLEELLKDEAVSKINNPELSQTICTAIQVAIVDLLHSFGIFPATVIGHSSGEIAAAYASGALSMLSACKVAYFRGKLAEGLAYDKSRHGAMLATGLSETQAMAYIESLLRDSPSVQIVVACINSPKGVTISGDEAGINKLKQKLDAEGVFNRKLKVPVAYHSSHMNQISETYLSMIDGLESNENSLRSTMISSVAGCEVQSDELKKASYWVRNMVSPVRFSEALIKAASYSSAFKNDIHFGQHTKHQLFDLLEIGPHSALQGPIKDTLATMANGKQVSYGSVLKRKSNGINTLLNAVGSLSCLGYPVDIMKVNMADQQSQPKVLVDLPSYPFDHSTRHWHESDLGKNYRLLKQPRLDLLGTEIVDSNAQGMKWRKITRISETPWVQDHVVNESTIYPAAGMLVMAIEAAKQIASPGKSVKGYLIKDASFLAPLRVTSDDHGAESVFHIVPLEDKFDKTSLFAEFSLSTLQNGRWEENCHGMIQVQYESSEQIINPTSSSKASVIRDTVKAGVTRCDRTIESDQMYKKFEDMGLTFGPTFQSLDKISIGPNAEACADVEAFRWTAVEDSNHPQDHIIHPITLDAMLQTILVSLAQGNKDKLPTAVPTRVASVWIAGSGISYPNTDTIRVYGRVDEAISRGNISTAYAVDRDSEEGLVAISGLETTFVDSGNNKNEITQKQKLCYNIDWKPDIDLLDQAMAREYCRQGVPIKDLSQFYEDMSLLLTHFSLEVQAKVNSTRLDGSRPHYQRYMQWMNEYTAGLGLPADQLCDLQSPTGPAELEAIELIMNSVENANAEGRMFVEVGRNIVNILNGNIDPLEILFQTDLASKYYQEVNIRVETALARVVELIAYKRPGLKVLEIGAGTGSTTDHILRSAVIRGADNHTTSAISEYDFTDISPSFFEAARQKFENEEPRFQFLLLDASIDPEEQGCEVGRYDLVVAANVLHATEKLDITVRNVRKLLKKNGKLVLIEITGNSWAPQFVFGTLPGWWLSTDEYRPSGPCISSDEWNNVLRRNGFSGTDVVVNDCDGPQSQVCSVIVSTAIENTTTSMLPETVIVVEDGQANTAIAKELMNKLGSCGYRTTGVFQLSELSNHDLTNKFCICLAELESSLIGSLDESNFYGVRSLLTTCNGILWAKKDYQSDSEAKFNMIDGLVRVLRTEYSDQKFVTLALQNNTNPETVTRNIFRVFEKVVSTEVGDLDLEYRENDNQIVINRAIAAEYLNTHIQKASEQQHTVSQTIGKSPPLRLDMSTALQSSIFIEDEKETQIGRKEVEIQVKAIALDPYHCQRAVKMGSSSFMAGYAGVVTISGEEADLQIGEGVYGIGSGDISTFKRGDSRLFSRLPVGQSFADAAGISFPFSVAYNAMIESAGLRRNQTVLIHSAADAIGLAALQIAQYIGAVAFVTVDTIEKKLLLLKAYNVPEHCIFDSRDTSFADHILKITGSGVDVVLNSLPDSGQLASAECAKPFGHFIQMQHELRISKVAADRKLSVHIQDMALMARSRPEQIRRSLEAISLLVRGDIVRPASPLKVRPVSEIVDELRDLNGEKQVGQTVITVSQDDYVEVCFENRDILRHTNPKPVFTRYKSRLSI</sequence>
<dbReference type="GO" id="GO:0044550">
    <property type="term" value="P:secondary metabolite biosynthetic process"/>
    <property type="evidence" value="ECO:0007669"/>
    <property type="project" value="UniProtKB-ARBA"/>
</dbReference>
<feature type="region of interest" description="N-terminal hotdog fold" evidence="3">
    <location>
        <begin position="557"/>
        <end position="690"/>
    </location>
</feature>
<dbReference type="GO" id="GO:0004312">
    <property type="term" value="F:fatty acid synthase activity"/>
    <property type="evidence" value="ECO:0007669"/>
    <property type="project" value="TreeGrafter"/>
</dbReference>
<protein>
    <recommendedName>
        <fullName evidence="4">PKS/mFAS DH domain-containing protein</fullName>
    </recommendedName>
</protein>
<dbReference type="SMART" id="SM00829">
    <property type="entry name" value="PKS_ER"/>
    <property type="match status" value="1"/>
</dbReference>
<dbReference type="InterPro" id="IPR049552">
    <property type="entry name" value="PKS_DH_N"/>
</dbReference>